<dbReference type="Gene3D" id="3.30.70.260">
    <property type="match status" value="1"/>
</dbReference>
<accession>A0AAV6JBH6</accession>
<reference evidence="5" key="1">
    <citation type="submission" date="2020-08" db="EMBL/GenBank/DDBJ databases">
        <title>Plant Genome Project.</title>
        <authorList>
            <person name="Zhang R.-G."/>
        </authorList>
    </citation>
    <scope>NUCLEOTIDE SEQUENCE</scope>
    <source>
        <strain evidence="5">WSP0</strain>
        <tissue evidence="5">Leaf</tissue>
    </source>
</reference>
<dbReference type="InterPro" id="IPR046960">
    <property type="entry name" value="PPR_At4g14850-like_plant"/>
</dbReference>
<dbReference type="InterPro" id="IPR002885">
    <property type="entry name" value="PPR_rpt"/>
</dbReference>
<dbReference type="InterPro" id="IPR011990">
    <property type="entry name" value="TPR-like_helical_dom_sf"/>
</dbReference>
<name>A0AAV6JBH6_9ERIC</name>
<protein>
    <recommendedName>
        <fullName evidence="4">ACT domain-containing protein</fullName>
    </recommendedName>
</protein>
<proteinExistence type="predicted"/>
<feature type="compositionally biased region" description="Basic and acidic residues" evidence="3">
    <location>
        <begin position="178"/>
        <end position="197"/>
    </location>
</feature>
<feature type="compositionally biased region" description="Basic and acidic residues" evidence="3">
    <location>
        <begin position="147"/>
        <end position="163"/>
    </location>
</feature>
<feature type="region of interest" description="Disordered" evidence="3">
    <location>
        <begin position="1"/>
        <end position="40"/>
    </location>
</feature>
<dbReference type="Pfam" id="PF13041">
    <property type="entry name" value="PPR_2"/>
    <property type="match status" value="2"/>
</dbReference>
<dbReference type="Pfam" id="PF20431">
    <property type="entry name" value="E_motif"/>
    <property type="match status" value="1"/>
</dbReference>
<feature type="domain" description="ACT" evidence="4">
    <location>
        <begin position="821"/>
        <end position="877"/>
    </location>
</feature>
<dbReference type="InterPro" id="IPR002912">
    <property type="entry name" value="ACT_dom"/>
</dbReference>
<evidence type="ECO:0000256" key="2">
    <source>
        <dbReference type="PROSITE-ProRule" id="PRU00708"/>
    </source>
</evidence>
<feature type="region of interest" description="Disordered" evidence="3">
    <location>
        <begin position="400"/>
        <end position="423"/>
    </location>
</feature>
<dbReference type="FunFam" id="1.25.40.10:FF:000090">
    <property type="entry name" value="Pentatricopeptide repeat-containing protein, chloroplastic"/>
    <property type="match status" value="1"/>
</dbReference>
<feature type="region of interest" description="Disordered" evidence="3">
    <location>
        <begin position="280"/>
        <end position="323"/>
    </location>
</feature>
<dbReference type="InterPro" id="IPR046848">
    <property type="entry name" value="E_motif"/>
</dbReference>
<evidence type="ECO:0000259" key="4">
    <source>
        <dbReference type="PROSITE" id="PS51671"/>
    </source>
</evidence>
<gene>
    <name evidence="5" type="ORF">RHGRI_024367</name>
</gene>
<dbReference type="AlphaFoldDB" id="A0AAV6JBH6"/>
<organism evidence="5 6">
    <name type="scientific">Rhododendron griersonianum</name>
    <dbReference type="NCBI Taxonomy" id="479676"/>
    <lineage>
        <taxon>Eukaryota</taxon>
        <taxon>Viridiplantae</taxon>
        <taxon>Streptophyta</taxon>
        <taxon>Embryophyta</taxon>
        <taxon>Tracheophyta</taxon>
        <taxon>Spermatophyta</taxon>
        <taxon>Magnoliopsida</taxon>
        <taxon>eudicotyledons</taxon>
        <taxon>Gunneridae</taxon>
        <taxon>Pentapetalae</taxon>
        <taxon>asterids</taxon>
        <taxon>Ericales</taxon>
        <taxon>Ericaceae</taxon>
        <taxon>Ericoideae</taxon>
        <taxon>Rhodoreae</taxon>
        <taxon>Rhododendron</taxon>
    </lineage>
</organism>
<feature type="compositionally biased region" description="Basic and acidic residues" evidence="3">
    <location>
        <begin position="400"/>
        <end position="409"/>
    </location>
</feature>
<dbReference type="GO" id="GO:0009451">
    <property type="term" value="P:RNA modification"/>
    <property type="evidence" value="ECO:0007669"/>
    <property type="project" value="InterPro"/>
</dbReference>
<dbReference type="Proteomes" id="UP000823749">
    <property type="component" value="Chromosome 8"/>
</dbReference>
<feature type="repeat" description="PPR" evidence="2">
    <location>
        <begin position="595"/>
        <end position="629"/>
    </location>
</feature>
<dbReference type="PROSITE" id="PS51375">
    <property type="entry name" value="PPR"/>
    <property type="match status" value="3"/>
</dbReference>
<evidence type="ECO:0000256" key="1">
    <source>
        <dbReference type="ARBA" id="ARBA00022737"/>
    </source>
</evidence>
<dbReference type="PROSITE" id="PS51671">
    <property type="entry name" value="ACT"/>
    <property type="match status" value="1"/>
</dbReference>
<dbReference type="SUPFAM" id="SSF55021">
    <property type="entry name" value="ACT-like"/>
    <property type="match status" value="1"/>
</dbReference>
<dbReference type="PANTHER" id="PTHR47926">
    <property type="entry name" value="PENTATRICOPEPTIDE REPEAT-CONTAINING PROTEIN"/>
    <property type="match status" value="1"/>
</dbReference>
<sequence>MVEILDERQPQAAAGEGATGFAGPAHSKPGGSKRPLERDYSSGATLFDEIPAVLRSDPQVREYLRQLNNRMAKKDRVINALRKDVQMVATAVRLRSLSPSRERYRSVSPRPTTGRGIHVKERLGRRLAPYDKRMPSLSPDRSQVRGNVRDRLGRPKEDFRNEVPEESSGSFFNLAHTVSHETAIDRQRDHRHAEKHDRARRRNRERRDRERDHYHHYEWSLSPEHRRRRHREEVCDKRPARATDLPVVNTPKPPQTRTELVLEQLHCQMTEDIAARWKTTGGSGKTEPGRGGKGVHNIQKGKGKDRWGEQKDYARGPKPHEFEADPIVFKDPLHELLRKIEHEPFYTVPPDSIPCPKVTNNKYRCAYHARRGHLTTWCPQFKEYLQDLVRKGHLAQYIDQEKTKERAGEPKTPGPGGSGETGQSSKQALHIINVIHGMVDSDAENRLKAELRSATEALHSVLVDLYSKCGKMEDACYFFESMAERDVVSWNVMIGGYANQGFADDAFQLFRSMLRGGVFPDRFTLGNVMKAFLRGSAMMKVIQVHGFIIQLVEKSNSCFGFYNDVAMGNALIDMYSKSGEIEGANSVFNEMKQKNVISWTSLIAGYGKHGYGHKAIALYNHMEYEGLKPNDVTFLTLLFACCHAGLTNKGWECFNSMVHKYEISPRAEHYSCMVDLFARGGKLEDVYNLICKMNIAPTASLWGAILGACHIYGNMSLGEVAARHLFNMEPEKSVNYVVLVSIYASVGLWDSISTTRRLMEERGIRKDPGYSLFQSTNKRMALLLPSCLYSMIFQDDSAIITHYLVLARDPIIPRADKNSTSIVFTLQEGPGVLFKALAVFALGGFSLTKIESRSQRKCPLRVVDDYKIMGIVISHES</sequence>
<feature type="repeat" description="PPR" evidence="2">
    <location>
        <begin position="486"/>
        <end position="520"/>
    </location>
</feature>
<dbReference type="EMBL" id="JACTNZ010000008">
    <property type="protein sequence ID" value="KAG5536909.1"/>
    <property type="molecule type" value="Genomic_DNA"/>
</dbReference>
<evidence type="ECO:0000313" key="6">
    <source>
        <dbReference type="Proteomes" id="UP000823749"/>
    </source>
</evidence>
<feature type="region of interest" description="Disordered" evidence="3">
    <location>
        <begin position="126"/>
        <end position="210"/>
    </location>
</feature>
<dbReference type="InterPro" id="IPR045865">
    <property type="entry name" value="ACT-like_dom_sf"/>
</dbReference>
<feature type="compositionally biased region" description="Basic and acidic residues" evidence="3">
    <location>
        <begin position="302"/>
        <end position="323"/>
    </location>
</feature>
<evidence type="ECO:0000256" key="3">
    <source>
        <dbReference type="SAM" id="MobiDB-lite"/>
    </source>
</evidence>
<dbReference type="GO" id="GO:0003723">
    <property type="term" value="F:RNA binding"/>
    <property type="evidence" value="ECO:0007669"/>
    <property type="project" value="InterPro"/>
</dbReference>
<keyword evidence="1" id="KW-0677">Repeat</keyword>
<dbReference type="PANTHER" id="PTHR47926:SF417">
    <property type="entry name" value="PENTACOTRIPEPTIDE-REPEAT REGION OF PRORP DOMAIN-CONTAINING PROTEIN"/>
    <property type="match status" value="1"/>
</dbReference>
<feature type="compositionally biased region" description="Gly residues" evidence="3">
    <location>
        <begin position="281"/>
        <end position="294"/>
    </location>
</feature>
<comment type="caution">
    <text evidence="5">The sequence shown here is derived from an EMBL/GenBank/DDBJ whole genome shotgun (WGS) entry which is preliminary data.</text>
</comment>
<dbReference type="Gene3D" id="1.25.40.10">
    <property type="entry name" value="Tetratricopeptide repeat domain"/>
    <property type="match status" value="3"/>
</dbReference>
<feature type="compositionally biased region" description="Low complexity" evidence="3">
    <location>
        <begin position="12"/>
        <end position="25"/>
    </location>
</feature>
<dbReference type="Pfam" id="PF01535">
    <property type="entry name" value="PPR"/>
    <property type="match status" value="1"/>
</dbReference>
<keyword evidence="6" id="KW-1185">Reference proteome</keyword>
<feature type="repeat" description="PPR" evidence="2">
    <location>
        <begin position="564"/>
        <end position="594"/>
    </location>
</feature>
<dbReference type="NCBIfam" id="TIGR00756">
    <property type="entry name" value="PPR"/>
    <property type="match status" value="5"/>
</dbReference>
<evidence type="ECO:0000313" key="5">
    <source>
        <dbReference type="EMBL" id="KAG5536909.1"/>
    </source>
</evidence>